<evidence type="ECO:0000256" key="3">
    <source>
        <dbReference type="ARBA" id="ARBA00023125"/>
    </source>
</evidence>
<dbReference type="SUPFAM" id="SSF53850">
    <property type="entry name" value="Periplasmic binding protein-like II"/>
    <property type="match status" value="1"/>
</dbReference>
<keyword evidence="7" id="KW-1185">Reference proteome</keyword>
<evidence type="ECO:0000313" key="7">
    <source>
        <dbReference type="Proteomes" id="UP000199356"/>
    </source>
</evidence>
<name>A0A1I5RFX6_9RHOB</name>
<dbReference type="Gene3D" id="3.40.190.290">
    <property type="match status" value="1"/>
</dbReference>
<protein>
    <submittedName>
        <fullName evidence="6">Transcriptional regulator, LysR family</fullName>
    </submittedName>
</protein>
<evidence type="ECO:0000256" key="4">
    <source>
        <dbReference type="ARBA" id="ARBA00023163"/>
    </source>
</evidence>
<dbReference type="GO" id="GO:0043565">
    <property type="term" value="F:sequence-specific DNA binding"/>
    <property type="evidence" value="ECO:0007669"/>
    <property type="project" value="TreeGrafter"/>
</dbReference>
<dbReference type="CDD" id="cd05466">
    <property type="entry name" value="PBP2_LTTR_substrate"/>
    <property type="match status" value="1"/>
</dbReference>
<sequence>MQGLQWDDMRIFLSVARAESLSGAGRVLKLDPATVGRRVARLEEGLGTPLFAKSPQGYGLTGAGQRLLTHAEVAEQAMTGAVEELRGDQAGLSGVVRVGAPDGCANFLLPQVCARIAAGNPGLEVQIVALPRLLNLSRREVDMAIGVSRPTAGRLTVQKVADYRLHLAAARDYLDRHPVTGRDDLKNHSVIGYIPDMIFDKELDYLGETGVERVALSSNSVSVQLGLIRQGAGVGVVHDFALPQAPGVVKVLPDEVSLTRTFWLIRHSDDRRVERLNRFAAALGEGLRAEIARLEALT</sequence>
<evidence type="ECO:0000313" key="6">
    <source>
        <dbReference type="EMBL" id="SFP56856.1"/>
    </source>
</evidence>
<feature type="domain" description="HTH lysR-type" evidence="5">
    <location>
        <begin position="4"/>
        <end position="61"/>
    </location>
</feature>
<dbReference type="Proteomes" id="UP000199356">
    <property type="component" value="Unassembled WGS sequence"/>
</dbReference>
<dbReference type="Gene3D" id="1.10.10.10">
    <property type="entry name" value="Winged helix-like DNA-binding domain superfamily/Winged helix DNA-binding domain"/>
    <property type="match status" value="1"/>
</dbReference>
<dbReference type="PANTHER" id="PTHR30537:SF3">
    <property type="entry name" value="TRANSCRIPTIONAL REGULATORY PROTEIN"/>
    <property type="match status" value="1"/>
</dbReference>
<dbReference type="RefSeq" id="WP_093422096.1">
    <property type="nucleotide sequence ID" value="NZ_FOXA01000008.1"/>
</dbReference>
<organism evidence="6 7">
    <name type="scientific">Tranquillimonas alkanivorans</name>
    <dbReference type="NCBI Taxonomy" id="441119"/>
    <lineage>
        <taxon>Bacteria</taxon>
        <taxon>Pseudomonadati</taxon>
        <taxon>Pseudomonadota</taxon>
        <taxon>Alphaproteobacteria</taxon>
        <taxon>Rhodobacterales</taxon>
        <taxon>Roseobacteraceae</taxon>
        <taxon>Tranquillimonas</taxon>
    </lineage>
</organism>
<dbReference type="EMBL" id="FOXA01000008">
    <property type="protein sequence ID" value="SFP56856.1"/>
    <property type="molecule type" value="Genomic_DNA"/>
</dbReference>
<proteinExistence type="inferred from homology"/>
<dbReference type="GO" id="GO:0006351">
    <property type="term" value="P:DNA-templated transcription"/>
    <property type="evidence" value="ECO:0007669"/>
    <property type="project" value="TreeGrafter"/>
</dbReference>
<dbReference type="SUPFAM" id="SSF46785">
    <property type="entry name" value="Winged helix' DNA-binding domain"/>
    <property type="match status" value="1"/>
</dbReference>
<dbReference type="AlphaFoldDB" id="A0A1I5RFX6"/>
<dbReference type="Pfam" id="PF03466">
    <property type="entry name" value="LysR_substrate"/>
    <property type="match status" value="1"/>
</dbReference>
<dbReference type="Pfam" id="PF00126">
    <property type="entry name" value="HTH_1"/>
    <property type="match status" value="1"/>
</dbReference>
<keyword evidence="3" id="KW-0238">DNA-binding</keyword>
<dbReference type="STRING" id="441119.SAMN04488047_108134"/>
<comment type="similarity">
    <text evidence="1">Belongs to the LysR transcriptional regulatory family.</text>
</comment>
<dbReference type="InterPro" id="IPR058163">
    <property type="entry name" value="LysR-type_TF_proteobact-type"/>
</dbReference>
<dbReference type="OrthoDB" id="7624726at2"/>
<dbReference type="InterPro" id="IPR000847">
    <property type="entry name" value="LysR_HTH_N"/>
</dbReference>
<keyword evidence="2" id="KW-0805">Transcription regulation</keyword>
<keyword evidence="4" id="KW-0804">Transcription</keyword>
<dbReference type="PANTHER" id="PTHR30537">
    <property type="entry name" value="HTH-TYPE TRANSCRIPTIONAL REGULATOR"/>
    <property type="match status" value="1"/>
</dbReference>
<reference evidence="6 7" key="1">
    <citation type="submission" date="2016-10" db="EMBL/GenBank/DDBJ databases">
        <authorList>
            <person name="de Groot N.N."/>
        </authorList>
    </citation>
    <scope>NUCLEOTIDE SEQUENCE [LARGE SCALE GENOMIC DNA]</scope>
    <source>
        <strain evidence="6 7">DSM 19547</strain>
    </source>
</reference>
<evidence type="ECO:0000259" key="5">
    <source>
        <dbReference type="PROSITE" id="PS50931"/>
    </source>
</evidence>
<evidence type="ECO:0000256" key="1">
    <source>
        <dbReference type="ARBA" id="ARBA00009437"/>
    </source>
</evidence>
<dbReference type="InterPro" id="IPR036388">
    <property type="entry name" value="WH-like_DNA-bd_sf"/>
</dbReference>
<dbReference type="GO" id="GO:0003700">
    <property type="term" value="F:DNA-binding transcription factor activity"/>
    <property type="evidence" value="ECO:0007669"/>
    <property type="project" value="InterPro"/>
</dbReference>
<dbReference type="InterPro" id="IPR036390">
    <property type="entry name" value="WH_DNA-bd_sf"/>
</dbReference>
<evidence type="ECO:0000256" key="2">
    <source>
        <dbReference type="ARBA" id="ARBA00023015"/>
    </source>
</evidence>
<dbReference type="InterPro" id="IPR005119">
    <property type="entry name" value="LysR_subst-bd"/>
</dbReference>
<gene>
    <name evidence="6" type="ORF">SAMN04488047_108134</name>
</gene>
<dbReference type="PROSITE" id="PS50931">
    <property type="entry name" value="HTH_LYSR"/>
    <property type="match status" value="1"/>
</dbReference>
<accession>A0A1I5RFX6</accession>